<name>A0ABS2Z3Y0_POLSE</name>
<comment type="subcellular location">
    <subcellularLocation>
        <location evidence="2">Cytoplasm</location>
    </subcellularLocation>
    <subcellularLocation>
        <location evidence="1">Nucleus</location>
    </subcellularLocation>
</comment>
<evidence type="ECO:0000259" key="8">
    <source>
        <dbReference type="Pfam" id="PF09770"/>
    </source>
</evidence>
<sequence>MTADLADTEWCPLLQETDECKADGHSEDEEATTLLQEMVEEDEEIDLYNEETFRLDMESGGEEDPADLFVFCGEFSKFEKDSSKDLSKVNGEPPKPPEVQQAAGQPAPQRLPVTKSQPAPASSKVQMAPRATGRMEMRGERRRELSKRMEFQDPAVLKSIKGKPTLESLDSAVVDSGISSTWDEMDLEAEDTGAMKVIDRTLEQRIPPTTLDFLSSPLTHQYPEVSAPKHAPQRHLSPRAFSPRYMQQVPACPMMPRSPLCPVRPYSSQTRFGQPSRYLSPSSFRPTSSNISTPTRPLTPKVLQMRFGPMSPSPGPAPFFSPPANPLQRFRFPGHVTQLHPQHRRILSQRQQRTQSSMRKQREPRSDPYANIMSAKEKAWVIRLQMIQLQSENPHLDDYYYQAYYQKLEEKLTEDELLGDRAKKEPPKLMTPYVQKAEIYEPVVHIEGSLGQVAVSTCYSPRRAIDAVHVHCQEEDLKDIGHRRLGVLNLIEKMFMTLLEVEELQKKMSVLPEEERIRFHDTQACKVNQLFHLLKEGFQESGQNELEAEFLPVLLVSKGKRLIARLLSFLPLEAALEILVAVLKHLPLLMAQDAECPYEALPVLYAPLCTVIGHLSFTQLVQVLKEFTAPLPDSADTRLSLACHNKFAISFLYALLSHGERLLSADTPIEPGIEEFDIWTDTVFSVAKQLSHSSLVEPLLLPSNLLSLFCRYLDKQAVVQLEGTIEHPESLPVQ</sequence>
<proteinExistence type="inferred from homology"/>
<feature type="non-terminal residue" evidence="9">
    <location>
        <position position="734"/>
    </location>
</feature>
<keyword evidence="10" id="KW-1185">Reference proteome</keyword>
<feature type="domain" description="mRNA decay factor PAT1" evidence="8">
    <location>
        <begin position="445"/>
        <end position="587"/>
    </location>
</feature>
<feature type="compositionally biased region" description="Polar residues" evidence="7">
    <location>
        <begin position="266"/>
        <end position="296"/>
    </location>
</feature>
<protein>
    <submittedName>
        <fullName evidence="9">PATL2 protein</fullName>
    </submittedName>
</protein>
<gene>
    <name evidence="9" type="primary">Patl2</name>
    <name evidence="9" type="ORF">GTO92_0014138</name>
</gene>
<feature type="compositionally biased region" description="Low complexity" evidence="7">
    <location>
        <begin position="348"/>
        <end position="358"/>
    </location>
</feature>
<evidence type="ECO:0000256" key="1">
    <source>
        <dbReference type="ARBA" id="ARBA00004123"/>
    </source>
</evidence>
<keyword evidence="4" id="KW-0963">Cytoplasm</keyword>
<evidence type="ECO:0000256" key="7">
    <source>
        <dbReference type="SAM" id="MobiDB-lite"/>
    </source>
</evidence>
<feature type="non-terminal residue" evidence="9">
    <location>
        <position position="1"/>
    </location>
</feature>
<accession>A0ABS2Z3Y0</accession>
<keyword evidence="5" id="KW-0694">RNA-binding</keyword>
<dbReference type="Proteomes" id="UP001166052">
    <property type="component" value="Unassembled WGS sequence"/>
</dbReference>
<dbReference type="PANTHER" id="PTHR21551:SF3">
    <property type="entry name" value="PROTEIN PAT1 HOMOLOG 2"/>
    <property type="match status" value="1"/>
</dbReference>
<evidence type="ECO:0000256" key="6">
    <source>
        <dbReference type="ARBA" id="ARBA00023242"/>
    </source>
</evidence>
<evidence type="ECO:0000256" key="3">
    <source>
        <dbReference type="ARBA" id="ARBA00009138"/>
    </source>
</evidence>
<evidence type="ECO:0000256" key="5">
    <source>
        <dbReference type="ARBA" id="ARBA00022884"/>
    </source>
</evidence>
<dbReference type="RefSeq" id="XP_039620955.1">
    <property type="nucleotide sequence ID" value="XM_039765021.1"/>
</dbReference>
<feature type="compositionally biased region" description="Polar residues" evidence="7">
    <location>
        <begin position="114"/>
        <end position="125"/>
    </location>
</feature>
<keyword evidence="6" id="KW-0539">Nucleus</keyword>
<dbReference type="InterPro" id="IPR019167">
    <property type="entry name" value="PAT1_dom"/>
</dbReference>
<evidence type="ECO:0000256" key="4">
    <source>
        <dbReference type="ARBA" id="ARBA00022490"/>
    </source>
</evidence>
<dbReference type="InterPro" id="IPR039900">
    <property type="entry name" value="Pat1-like"/>
</dbReference>
<comment type="similarity">
    <text evidence="3">Belongs to the PAT1 family.</text>
</comment>
<evidence type="ECO:0000313" key="9">
    <source>
        <dbReference type="EMBL" id="MBN3292882.1"/>
    </source>
</evidence>
<dbReference type="GeneID" id="120536612"/>
<feature type="region of interest" description="Disordered" evidence="7">
    <location>
        <begin position="339"/>
        <end position="367"/>
    </location>
</feature>
<comment type="caution">
    <text evidence="9">The sequence shown here is derived from an EMBL/GenBank/DDBJ whole genome shotgun (WGS) entry which is preliminary data.</text>
</comment>
<evidence type="ECO:0000313" key="10">
    <source>
        <dbReference type="Proteomes" id="UP001166052"/>
    </source>
</evidence>
<dbReference type="PANTHER" id="PTHR21551">
    <property type="entry name" value="TOPOISOMERASE II-ASSOCIATED PROTEIN PAT1"/>
    <property type="match status" value="1"/>
</dbReference>
<evidence type="ECO:0000256" key="2">
    <source>
        <dbReference type="ARBA" id="ARBA00004496"/>
    </source>
</evidence>
<feature type="region of interest" description="Disordered" evidence="7">
    <location>
        <begin position="81"/>
        <end position="139"/>
    </location>
</feature>
<dbReference type="EMBL" id="JAAWVN010018630">
    <property type="protein sequence ID" value="MBN3292882.1"/>
    <property type="molecule type" value="Genomic_DNA"/>
</dbReference>
<organism evidence="9 10">
    <name type="scientific">Polypterus senegalus</name>
    <name type="common">Senegal bichir</name>
    <dbReference type="NCBI Taxonomy" id="55291"/>
    <lineage>
        <taxon>Eukaryota</taxon>
        <taxon>Metazoa</taxon>
        <taxon>Chordata</taxon>
        <taxon>Craniata</taxon>
        <taxon>Vertebrata</taxon>
        <taxon>Euteleostomi</taxon>
        <taxon>Actinopterygii</taxon>
        <taxon>Polypteriformes</taxon>
        <taxon>Polypteridae</taxon>
        <taxon>Polypterus</taxon>
    </lineage>
</organism>
<dbReference type="Pfam" id="PF09770">
    <property type="entry name" value="PAT1"/>
    <property type="match status" value="1"/>
</dbReference>
<feature type="region of interest" description="Disordered" evidence="7">
    <location>
        <begin position="266"/>
        <end position="297"/>
    </location>
</feature>
<reference evidence="9" key="1">
    <citation type="journal article" date="2021" name="Cell">
        <title>Tracing the genetic footprints of vertebrate landing in non-teleost ray-finned fishes.</title>
        <authorList>
            <person name="Bi X."/>
            <person name="Wang K."/>
            <person name="Yang L."/>
            <person name="Pan H."/>
            <person name="Jiang H."/>
            <person name="Wei Q."/>
            <person name="Fang M."/>
            <person name="Yu H."/>
            <person name="Zhu C."/>
            <person name="Cai Y."/>
            <person name="He Y."/>
            <person name="Gan X."/>
            <person name="Zeng H."/>
            <person name="Yu D."/>
            <person name="Zhu Y."/>
            <person name="Jiang H."/>
            <person name="Qiu Q."/>
            <person name="Yang H."/>
            <person name="Zhang Y.E."/>
            <person name="Wang W."/>
            <person name="Zhu M."/>
            <person name="He S."/>
            <person name="Zhang G."/>
        </authorList>
    </citation>
    <scope>NUCLEOTIDE SEQUENCE</scope>
    <source>
        <strain evidence="9">Bchr_001</strain>
    </source>
</reference>